<keyword evidence="1" id="KW-0812">Transmembrane</keyword>
<feature type="transmembrane region" description="Helical" evidence="1">
    <location>
        <begin position="54"/>
        <end position="73"/>
    </location>
</feature>
<evidence type="ECO:0000313" key="2">
    <source>
        <dbReference type="EMBL" id="CAG8488118.1"/>
    </source>
</evidence>
<protein>
    <submittedName>
        <fullName evidence="2">11779_t:CDS:1</fullName>
    </submittedName>
</protein>
<keyword evidence="1" id="KW-1133">Transmembrane helix</keyword>
<dbReference type="EMBL" id="CAJVPI010000140">
    <property type="protein sequence ID" value="CAG8488118.1"/>
    <property type="molecule type" value="Genomic_DNA"/>
</dbReference>
<comment type="caution">
    <text evidence="2">The sequence shown here is derived from an EMBL/GenBank/DDBJ whole genome shotgun (WGS) entry which is preliminary data.</text>
</comment>
<evidence type="ECO:0000313" key="3">
    <source>
        <dbReference type="Proteomes" id="UP000789739"/>
    </source>
</evidence>
<name>A0A9N8WIT4_9GLOM</name>
<keyword evidence="3" id="KW-1185">Reference proteome</keyword>
<accession>A0A9N8WIT4</accession>
<dbReference type="Proteomes" id="UP000789739">
    <property type="component" value="Unassembled WGS sequence"/>
</dbReference>
<proteinExistence type="predicted"/>
<organism evidence="2 3">
    <name type="scientific">Paraglomus brasilianum</name>
    <dbReference type="NCBI Taxonomy" id="144538"/>
    <lineage>
        <taxon>Eukaryota</taxon>
        <taxon>Fungi</taxon>
        <taxon>Fungi incertae sedis</taxon>
        <taxon>Mucoromycota</taxon>
        <taxon>Glomeromycotina</taxon>
        <taxon>Glomeromycetes</taxon>
        <taxon>Paraglomerales</taxon>
        <taxon>Paraglomeraceae</taxon>
        <taxon>Paraglomus</taxon>
    </lineage>
</organism>
<dbReference type="OrthoDB" id="2319854at2759"/>
<dbReference type="AlphaFoldDB" id="A0A9N8WIT4"/>
<keyword evidence="1" id="KW-0472">Membrane</keyword>
<gene>
    <name evidence="2" type="ORF">PBRASI_LOCUS1952</name>
</gene>
<sequence length="116" mass="13562">MYCDDSKEACEWHSEKEDVVQKIKELMESEEGTYIDSLIFVADKTGGILTFVKYNVDFLLLILTVICFLWFLFSESFVSRTSLHIVGGTFLFRLTKYVELPFANYFKSLTRKDKTE</sequence>
<reference evidence="2" key="1">
    <citation type="submission" date="2021-06" db="EMBL/GenBank/DDBJ databases">
        <authorList>
            <person name="Kallberg Y."/>
            <person name="Tangrot J."/>
            <person name="Rosling A."/>
        </authorList>
    </citation>
    <scope>NUCLEOTIDE SEQUENCE</scope>
    <source>
        <strain evidence="2">BR232B</strain>
    </source>
</reference>
<evidence type="ECO:0000256" key="1">
    <source>
        <dbReference type="SAM" id="Phobius"/>
    </source>
</evidence>